<dbReference type="RefSeq" id="WP_313834496.1">
    <property type="nucleotide sequence ID" value="NZ_JAQOUE010000002.1"/>
</dbReference>
<evidence type="ECO:0000259" key="2">
    <source>
        <dbReference type="Pfam" id="PF07589"/>
    </source>
</evidence>
<feature type="signal peptide" evidence="1">
    <location>
        <begin position="1"/>
        <end position="26"/>
    </location>
</feature>
<reference evidence="3 4" key="1">
    <citation type="journal article" date="2023" name="ISME J.">
        <title>Cultivation and genomic characterization of novel and ubiquitous marine nitrite-oxidizing bacteria from the Nitrospirales.</title>
        <authorList>
            <person name="Mueller A.J."/>
            <person name="Daebeler A."/>
            <person name="Herbold C.W."/>
            <person name="Kirkegaard R.H."/>
            <person name="Daims H."/>
        </authorList>
    </citation>
    <scope>NUCLEOTIDE SEQUENCE [LARGE SCALE GENOMIC DNA]</scope>
    <source>
        <strain evidence="3 4">EB</strain>
    </source>
</reference>
<protein>
    <submittedName>
        <fullName evidence="3">PEP-CTERM sorting domain-containing protein</fullName>
    </submittedName>
</protein>
<organism evidence="3 4">
    <name type="scientific">Candidatus Nitronereus thalassa</name>
    <dbReference type="NCBI Taxonomy" id="3020898"/>
    <lineage>
        <taxon>Bacteria</taxon>
        <taxon>Pseudomonadati</taxon>
        <taxon>Nitrospirota</taxon>
        <taxon>Nitrospiria</taxon>
        <taxon>Nitrospirales</taxon>
        <taxon>Nitrospiraceae</taxon>
        <taxon>Candidatus Nitronereus</taxon>
    </lineage>
</organism>
<feature type="chain" id="PRO_5046157841" evidence="1">
    <location>
        <begin position="27"/>
        <end position="198"/>
    </location>
</feature>
<keyword evidence="4" id="KW-1185">Reference proteome</keyword>
<feature type="domain" description="Ice-binding protein C-terminal" evidence="2">
    <location>
        <begin position="171"/>
        <end position="195"/>
    </location>
</feature>
<name>A0ABU3KBM4_9BACT</name>
<dbReference type="InterPro" id="IPR013424">
    <property type="entry name" value="Ice-binding_C"/>
</dbReference>
<proteinExistence type="predicted"/>
<evidence type="ECO:0000256" key="1">
    <source>
        <dbReference type="SAM" id="SignalP"/>
    </source>
</evidence>
<dbReference type="EMBL" id="JAQOUE010000002">
    <property type="protein sequence ID" value="MDT7043910.1"/>
    <property type="molecule type" value="Genomic_DNA"/>
</dbReference>
<comment type="caution">
    <text evidence="3">The sequence shown here is derived from an EMBL/GenBank/DDBJ whole genome shotgun (WGS) entry which is preliminary data.</text>
</comment>
<dbReference type="Proteomes" id="UP001250932">
    <property type="component" value="Unassembled WGS sequence"/>
</dbReference>
<evidence type="ECO:0000313" key="3">
    <source>
        <dbReference type="EMBL" id="MDT7043910.1"/>
    </source>
</evidence>
<sequence length="198" mass="21167">MNVQSTIRKGLFACIMTVVAAAPSWAAPVNITVQSGNFPGFIATFVHNNSTAGGSPIYNPLVGTLMGDLDYWSGGWRLSNIMGVMTDNRGSYLGSTVTISNGWLHDGGSEYAHGYFDYTISGGPKDGYTGTFNFLNTQSANFLTETTVQLWGGDVSNSIGMDFRANISPKPVPEPSTMILFGSGLVGLVGWRYRKAQA</sequence>
<gene>
    <name evidence="3" type="ORF">PPG34_16280</name>
</gene>
<dbReference type="Pfam" id="PF07589">
    <property type="entry name" value="PEP-CTERM"/>
    <property type="match status" value="1"/>
</dbReference>
<keyword evidence="1" id="KW-0732">Signal</keyword>
<dbReference type="NCBIfam" id="TIGR02595">
    <property type="entry name" value="PEP_CTERM"/>
    <property type="match status" value="1"/>
</dbReference>
<evidence type="ECO:0000313" key="4">
    <source>
        <dbReference type="Proteomes" id="UP001250932"/>
    </source>
</evidence>
<accession>A0ABU3KBM4</accession>